<keyword evidence="2" id="KW-1185">Reference proteome</keyword>
<dbReference type="Proteomes" id="UP000027937">
    <property type="component" value="Plasmid p1Ch9693"/>
</dbReference>
<dbReference type="EMBL" id="JENX01000125">
    <property type="protein sequence ID" value="KEI14187.1"/>
    <property type="molecule type" value="Genomic_DNA"/>
</dbReference>
<protein>
    <submittedName>
        <fullName evidence="1">Uncharacterized protein</fullName>
    </submittedName>
</protein>
<gene>
    <name evidence="1" type="ORF">Z960_p0196</name>
</gene>
<dbReference type="RefSeq" id="WP_039230862.1">
    <property type="nucleotide sequence ID" value="NZ_CM003349.1"/>
</dbReference>
<comment type="caution">
    <text evidence="1">The sequence shown here is derived from an EMBL/GenBank/DDBJ whole genome shotgun (WGS) entry which is preliminary data.</text>
</comment>
<keyword evidence="1" id="KW-0614">Plasmid</keyword>
<evidence type="ECO:0000313" key="1">
    <source>
        <dbReference type="EMBL" id="KEI14187.1"/>
    </source>
</evidence>
<accession>A0ABR4TB92</accession>
<reference evidence="2" key="1">
    <citation type="journal article" date="2014" name="PLoS ONE">
        <title>Plasmidome interchange between Clostridium botulinum, Clostridium novyi and Clostridium haemolyticum converts strains of independent lineages into distinctly different pathogens.</title>
        <authorList>
            <person name="Skarin H."/>
            <person name="Segerman B."/>
        </authorList>
    </citation>
    <scope>NUCLEOTIDE SEQUENCE [LARGE SCALE GENOMIC DNA]</scope>
    <source>
        <strain evidence="2">NCTC 9693</strain>
    </source>
</reference>
<name>A0ABR4TB92_CLOHA</name>
<organism evidence="1 2">
    <name type="scientific">Clostridium haemolyticum NCTC 9693</name>
    <dbReference type="NCBI Taxonomy" id="1443114"/>
    <lineage>
        <taxon>Bacteria</taxon>
        <taxon>Bacillati</taxon>
        <taxon>Bacillota</taxon>
        <taxon>Clostridia</taxon>
        <taxon>Eubacteriales</taxon>
        <taxon>Clostridiaceae</taxon>
        <taxon>Clostridium</taxon>
    </lineage>
</organism>
<proteinExistence type="predicted"/>
<evidence type="ECO:0000313" key="2">
    <source>
        <dbReference type="Proteomes" id="UP000027937"/>
    </source>
</evidence>
<sequence length="113" mass="13101">MKYTGKLDFNMNGEYAIYTGDKYIPISSILDGMLGDEVKVKILNKNNKELFKDQGILLREKLTTEGNDKSNLYTYRVNGQDLDSVLWENVDKKITFILYYQEEKKTAEGDDNK</sequence>
<geneLocation type="plasmid" evidence="1 2">
    <name>p1Ch9693</name>
</geneLocation>